<comment type="similarity">
    <text evidence="6">Belongs to the DarT ADP-ribosyltransferase family.</text>
</comment>
<keyword evidence="2 6" id="KW-0328">Glycosyltransferase</keyword>
<dbReference type="InterPro" id="IPR029494">
    <property type="entry name" value="DarT"/>
</dbReference>
<dbReference type="RefSeq" id="WP_071154247.1">
    <property type="nucleotide sequence ID" value="NZ_CP019401.1"/>
</dbReference>
<protein>
    <recommendedName>
        <fullName evidence="7">DarT domain-containing protein</fullName>
    </recommendedName>
</protein>
<proteinExistence type="inferred from homology"/>
<comment type="caution">
    <text evidence="6">Lacks conserved residue(s) required for the propagation of feature annotation.</text>
</comment>
<evidence type="ECO:0000256" key="4">
    <source>
        <dbReference type="ARBA" id="ARBA00022695"/>
    </source>
</evidence>
<name>A0ABN4XKF7_9BACL</name>
<keyword evidence="5 6" id="KW-0238">DNA-binding</keyword>
<evidence type="ECO:0000313" key="8">
    <source>
        <dbReference type="EMBL" id="AQU80208.1"/>
    </source>
</evidence>
<gene>
    <name evidence="8" type="ORF">AJGP001_13400</name>
</gene>
<evidence type="ECO:0000256" key="3">
    <source>
        <dbReference type="ARBA" id="ARBA00022679"/>
    </source>
</evidence>
<sequence length="206" mass="24268">METNKLLFHMTHIKNLPSILKNQELLAYSEMALRNTLYQDIANPRIQERRSTTSIPLAPHGSLHEYVPFYFAARSPMLYSVLHNGTNQEEMVYLVTDTETIDRSGVPYLFTDGHAIMVISEFYSDLTELNKIDWPLMEDPFWKDTEEDPDRKRRRQAEFLVHKKVPIQLFTGFAVINQLAKDRVEELLKNHQVNKPVGIRRHFYYK</sequence>
<reference evidence="8 9" key="1">
    <citation type="submission" date="2017-01" db="EMBL/GenBank/DDBJ databases">
        <title>Planococcus faecalis genome complete sequence.</title>
        <authorList>
            <person name="Lee P.C."/>
        </authorList>
    </citation>
    <scope>NUCLEOTIDE SEQUENCE [LARGE SCALE GENOMIC DNA]</scope>
    <source>
        <strain evidence="8 9">AJ003</strain>
    </source>
</reference>
<dbReference type="EMBL" id="CP019401">
    <property type="protein sequence ID" value="AQU80208.1"/>
    <property type="molecule type" value="Genomic_DNA"/>
</dbReference>
<organism evidence="8 9">
    <name type="scientific">Planococcus faecalis</name>
    <dbReference type="NCBI Taxonomy" id="1598147"/>
    <lineage>
        <taxon>Bacteria</taxon>
        <taxon>Bacillati</taxon>
        <taxon>Bacillota</taxon>
        <taxon>Bacilli</taxon>
        <taxon>Bacillales</taxon>
        <taxon>Caryophanaceae</taxon>
        <taxon>Planococcus</taxon>
    </lineage>
</organism>
<dbReference type="Proteomes" id="UP000189661">
    <property type="component" value="Chromosome"/>
</dbReference>
<keyword evidence="3 6" id="KW-0808">Transferase</keyword>
<comment type="catalytic activity">
    <reaction evidence="6">
        <text>a thymidine in DNA + NAD(+) = an N-(ADP-alpha-D-ribosyl)-thymidine in DNA + nicotinamide + H(+)</text>
        <dbReference type="Rhea" id="RHEA:71651"/>
        <dbReference type="Rhea" id="RHEA-COMP:13556"/>
        <dbReference type="Rhea" id="RHEA-COMP:18051"/>
        <dbReference type="ChEBI" id="CHEBI:15378"/>
        <dbReference type="ChEBI" id="CHEBI:17154"/>
        <dbReference type="ChEBI" id="CHEBI:57540"/>
        <dbReference type="ChEBI" id="CHEBI:137386"/>
        <dbReference type="ChEBI" id="CHEBI:191199"/>
    </reaction>
</comment>
<keyword evidence="9" id="KW-1185">Reference proteome</keyword>
<feature type="active site" evidence="6">
    <location>
        <position position="158"/>
    </location>
</feature>
<keyword evidence="4 6" id="KW-0548">Nucleotidyltransferase</keyword>
<feature type="binding site" evidence="6">
    <location>
        <begin position="9"/>
        <end position="11"/>
    </location>
    <ligand>
        <name>NAD(+)</name>
        <dbReference type="ChEBI" id="CHEBI:57540"/>
    </ligand>
</feature>
<evidence type="ECO:0000313" key="9">
    <source>
        <dbReference type="Proteomes" id="UP000189661"/>
    </source>
</evidence>
<keyword evidence="1 6" id="KW-1277">Toxin-antitoxin system</keyword>
<feature type="binding site" evidence="6">
    <location>
        <position position="26"/>
    </location>
    <ligand>
        <name>NAD(+)</name>
        <dbReference type="ChEBI" id="CHEBI:57540"/>
    </ligand>
</feature>
<evidence type="ECO:0000256" key="2">
    <source>
        <dbReference type="ARBA" id="ARBA00022676"/>
    </source>
</evidence>
<feature type="active site" description="Proton acceptor" evidence="6">
    <location>
        <position position="50"/>
    </location>
</feature>
<dbReference type="Pfam" id="PF14487">
    <property type="entry name" value="DarT"/>
    <property type="match status" value="1"/>
</dbReference>
<feature type="binding site" evidence="6">
    <location>
        <position position="50"/>
    </location>
    <ligand>
        <name>NAD(+)</name>
        <dbReference type="ChEBI" id="CHEBI:57540"/>
    </ligand>
</feature>
<evidence type="ECO:0000256" key="1">
    <source>
        <dbReference type="ARBA" id="ARBA00022649"/>
    </source>
</evidence>
<evidence type="ECO:0000259" key="7">
    <source>
        <dbReference type="PROSITE" id="PS52018"/>
    </source>
</evidence>
<accession>A0ABN4XKF7</accession>
<dbReference type="PROSITE" id="PS52018">
    <property type="entry name" value="DART"/>
    <property type="match status" value="1"/>
</dbReference>
<evidence type="ECO:0000256" key="5">
    <source>
        <dbReference type="ARBA" id="ARBA00023125"/>
    </source>
</evidence>
<evidence type="ECO:0000256" key="6">
    <source>
        <dbReference type="PROSITE-ProRule" id="PRU01362"/>
    </source>
</evidence>
<feature type="domain" description="DarT" evidence="7">
    <location>
        <begin position="5"/>
        <end position="205"/>
    </location>
</feature>